<evidence type="ECO:0008006" key="13">
    <source>
        <dbReference type="Google" id="ProtNLM"/>
    </source>
</evidence>
<accession>A0ABR3JAM3</accession>
<dbReference type="PANTHER" id="PTHR46300">
    <property type="entry name" value="P450, PUTATIVE (EUROFUNG)-RELATED-RELATED"/>
    <property type="match status" value="1"/>
</dbReference>
<evidence type="ECO:0000313" key="11">
    <source>
        <dbReference type="EMBL" id="KAL0952689.1"/>
    </source>
</evidence>
<dbReference type="Proteomes" id="UP001556367">
    <property type="component" value="Unassembled WGS sequence"/>
</dbReference>
<organism evidence="11 12">
    <name type="scientific">Hohenbuehelia grisea</name>
    <dbReference type="NCBI Taxonomy" id="104357"/>
    <lineage>
        <taxon>Eukaryota</taxon>
        <taxon>Fungi</taxon>
        <taxon>Dikarya</taxon>
        <taxon>Basidiomycota</taxon>
        <taxon>Agaricomycotina</taxon>
        <taxon>Agaricomycetes</taxon>
        <taxon>Agaricomycetidae</taxon>
        <taxon>Agaricales</taxon>
        <taxon>Pleurotineae</taxon>
        <taxon>Pleurotaceae</taxon>
        <taxon>Hohenbuehelia</taxon>
    </lineage>
</organism>
<name>A0ABR3JAM3_9AGAR</name>
<evidence type="ECO:0000256" key="9">
    <source>
        <dbReference type="RuleBase" id="RU000461"/>
    </source>
</evidence>
<dbReference type="InterPro" id="IPR036396">
    <property type="entry name" value="Cyt_P450_sf"/>
</dbReference>
<evidence type="ECO:0000256" key="1">
    <source>
        <dbReference type="ARBA" id="ARBA00001971"/>
    </source>
</evidence>
<dbReference type="CDD" id="cd11065">
    <property type="entry name" value="CYP64-like"/>
    <property type="match status" value="1"/>
</dbReference>
<evidence type="ECO:0000256" key="7">
    <source>
        <dbReference type="ARBA" id="ARBA00023004"/>
    </source>
</evidence>
<comment type="caution">
    <text evidence="11">The sequence shown here is derived from an EMBL/GenBank/DDBJ whole genome shotgun (WGS) entry which is preliminary data.</text>
</comment>
<comment type="pathway">
    <text evidence="2">Secondary metabolite biosynthesis.</text>
</comment>
<sequence length="501" mass="56761">MPLATYIFLSFLPVFIFVIRWAWTGLHNSWRLPPGPKGWPILGNVFDMPTEKEWLHWRRYKELYGPVSSLAVLGQHIIVLNSWDACHELLERRSAHYSGRPEFPFAGRLIGWDQQLILAAYGDRFRAMRRLLHAYIGTRASVSTLTPIMERKVQFHLRRMLERPEALSNYIWQLTGSILLEISHGYETQVDSPDPIVSAIEAAAKEFYIATKPGSWIIDILPSYIRIPEWLPGLQFPIYAKKFRQTLQDATNLPHDYVELEMALQKARPSFTKSFLDANSDPDIGKYTAEAIYAGGADTIAAQIDVFFLAMTLFPDVQQRVQSEIDQVVGNGRLPTYKDKDSLPFFAAVYKEVLRWHPIGPMGIPHSCDEDDEYNGLFIPKGSLILTNIWGLAHDAENYKDPADFNPSRFLPAAGTEPEPDPRTYAFGFGRRRCPGLELAEAIIFHVMTTTLAIFDVEKPTSPSGDTITPTPEFLSGTISRPKSFSCRLVPRTSEALSLIQ</sequence>
<evidence type="ECO:0000256" key="3">
    <source>
        <dbReference type="ARBA" id="ARBA00010617"/>
    </source>
</evidence>
<dbReference type="InterPro" id="IPR017972">
    <property type="entry name" value="Cyt_P450_CS"/>
</dbReference>
<dbReference type="PRINTS" id="PR00463">
    <property type="entry name" value="EP450I"/>
</dbReference>
<evidence type="ECO:0000256" key="4">
    <source>
        <dbReference type="ARBA" id="ARBA00022617"/>
    </source>
</evidence>
<keyword evidence="4 9" id="KW-0349">Heme</keyword>
<keyword evidence="12" id="KW-1185">Reference proteome</keyword>
<keyword evidence="10" id="KW-1133">Transmembrane helix</keyword>
<evidence type="ECO:0000313" key="12">
    <source>
        <dbReference type="Proteomes" id="UP001556367"/>
    </source>
</evidence>
<comment type="cofactor">
    <cofactor evidence="1">
        <name>heme</name>
        <dbReference type="ChEBI" id="CHEBI:30413"/>
    </cofactor>
</comment>
<feature type="transmembrane region" description="Helical" evidence="10">
    <location>
        <begin position="6"/>
        <end position="23"/>
    </location>
</feature>
<evidence type="ECO:0000256" key="5">
    <source>
        <dbReference type="ARBA" id="ARBA00022723"/>
    </source>
</evidence>
<protein>
    <recommendedName>
        <fullName evidence="13">Cytochrome P450</fullName>
    </recommendedName>
</protein>
<evidence type="ECO:0000256" key="2">
    <source>
        <dbReference type="ARBA" id="ARBA00005179"/>
    </source>
</evidence>
<dbReference type="InterPro" id="IPR001128">
    <property type="entry name" value="Cyt_P450"/>
</dbReference>
<keyword evidence="8 9" id="KW-0503">Monooxygenase</keyword>
<keyword evidence="10" id="KW-0472">Membrane</keyword>
<evidence type="ECO:0000256" key="6">
    <source>
        <dbReference type="ARBA" id="ARBA00023002"/>
    </source>
</evidence>
<dbReference type="PRINTS" id="PR00385">
    <property type="entry name" value="P450"/>
</dbReference>
<evidence type="ECO:0000256" key="10">
    <source>
        <dbReference type="SAM" id="Phobius"/>
    </source>
</evidence>
<reference evidence="12" key="1">
    <citation type="submission" date="2024-06" db="EMBL/GenBank/DDBJ databases">
        <title>Multi-omics analyses provide insights into the biosynthesis of the anticancer antibiotic pleurotin in Hohenbuehelia grisea.</title>
        <authorList>
            <person name="Weaver J.A."/>
            <person name="Alberti F."/>
        </authorList>
    </citation>
    <scope>NUCLEOTIDE SEQUENCE [LARGE SCALE GENOMIC DNA]</scope>
    <source>
        <strain evidence="12">T-177</strain>
    </source>
</reference>
<dbReference type="InterPro" id="IPR002401">
    <property type="entry name" value="Cyt_P450_E_grp-I"/>
</dbReference>
<dbReference type="PANTHER" id="PTHR46300:SF7">
    <property type="entry name" value="P450, PUTATIVE (EUROFUNG)-RELATED"/>
    <property type="match status" value="1"/>
</dbReference>
<evidence type="ECO:0000256" key="8">
    <source>
        <dbReference type="ARBA" id="ARBA00023033"/>
    </source>
</evidence>
<dbReference type="InterPro" id="IPR050364">
    <property type="entry name" value="Cytochrome_P450_fung"/>
</dbReference>
<dbReference type="SUPFAM" id="SSF48264">
    <property type="entry name" value="Cytochrome P450"/>
    <property type="match status" value="1"/>
</dbReference>
<keyword evidence="5 9" id="KW-0479">Metal-binding</keyword>
<gene>
    <name evidence="11" type="ORF">HGRIS_006928</name>
</gene>
<proteinExistence type="inferred from homology"/>
<dbReference type="Pfam" id="PF00067">
    <property type="entry name" value="p450"/>
    <property type="match status" value="1"/>
</dbReference>
<dbReference type="Gene3D" id="1.10.630.10">
    <property type="entry name" value="Cytochrome P450"/>
    <property type="match status" value="1"/>
</dbReference>
<comment type="similarity">
    <text evidence="3 9">Belongs to the cytochrome P450 family.</text>
</comment>
<keyword evidence="10" id="KW-0812">Transmembrane</keyword>
<keyword evidence="7 9" id="KW-0408">Iron</keyword>
<keyword evidence="6 9" id="KW-0560">Oxidoreductase</keyword>
<dbReference type="PROSITE" id="PS00086">
    <property type="entry name" value="CYTOCHROME_P450"/>
    <property type="match status" value="1"/>
</dbReference>
<dbReference type="EMBL" id="JASNQZ010000010">
    <property type="protein sequence ID" value="KAL0952689.1"/>
    <property type="molecule type" value="Genomic_DNA"/>
</dbReference>